<evidence type="ECO:0000256" key="4">
    <source>
        <dbReference type="ARBA" id="ARBA00023015"/>
    </source>
</evidence>
<sequence>MADASGAETSSSDDGEFRAGAGAHASEDPRKKVNSAGCDEPSAEKSLKGDATAGGSTDAVKSGGPLKFPKPKLDLRALFDYHFRRRHRRKPRRLRERKRTASKQPTKSGKRLRVKLPLEEQRRRYNDRGYQFPFVQKLYRRKDLPLKLVCFYEQGALEGYFRYITMLKYEHHLKKSLTELDAGVELENECLESRKYKYLDDDGPLSPIAETSGEDSGEEDIGVKIVEKSSFILRSTVPKKKKSRKSN</sequence>
<evidence type="ECO:0000256" key="9">
    <source>
        <dbReference type="ARBA" id="ARBA00025940"/>
    </source>
</evidence>
<evidence type="ECO:0000256" key="2">
    <source>
        <dbReference type="ARBA" id="ARBA00018992"/>
    </source>
</evidence>
<evidence type="ECO:0000256" key="6">
    <source>
        <dbReference type="ARBA" id="ARBA00023163"/>
    </source>
</evidence>
<evidence type="ECO:0000313" key="14">
    <source>
        <dbReference type="Proteomes" id="UP001142489"/>
    </source>
</evidence>
<dbReference type="OrthoDB" id="9950926at2759"/>
<name>A0A9Q0XM72_9SAUR</name>
<feature type="region of interest" description="Disordered" evidence="12">
    <location>
        <begin position="88"/>
        <end position="112"/>
    </location>
</feature>
<dbReference type="GO" id="GO:0005668">
    <property type="term" value="C:RNA polymerase transcription factor SL1 complex"/>
    <property type="evidence" value="ECO:0007669"/>
    <property type="project" value="InterPro"/>
</dbReference>
<proteinExistence type="predicted"/>
<feature type="compositionally biased region" description="Basic residues" evidence="12">
    <location>
        <begin position="88"/>
        <end position="101"/>
    </location>
</feature>
<dbReference type="Pfam" id="PF15333">
    <property type="entry name" value="TAF1D"/>
    <property type="match status" value="1"/>
</dbReference>
<keyword evidence="14" id="KW-1185">Reference proteome</keyword>
<dbReference type="GO" id="GO:0005654">
    <property type="term" value="C:nucleoplasm"/>
    <property type="evidence" value="ECO:0007669"/>
    <property type="project" value="TreeGrafter"/>
</dbReference>
<evidence type="ECO:0000256" key="8">
    <source>
        <dbReference type="ARBA" id="ARBA00025110"/>
    </source>
</evidence>
<dbReference type="InterPro" id="IPR027976">
    <property type="entry name" value="TAF1D"/>
</dbReference>
<evidence type="ECO:0000256" key="5">
    <source>
        <dbReference type="ARBA" id="ARBA00023125"/>
    </source>
</evidence>
<dbReference type="PANTHER" id="PTHR14562">
    <property type="entry name" value="TATA BOX-BINDING PROTEIN ASSOCIATED FACTOR RNA POLYMERASE I SUBUNIT D"/>
    <property type="match status" value="1"/>
</dbReference>
<dbReference type="EMBL" id="JAPFRF010000010">
    <property type="protein sequence ID" value="KAJ7320080.1"/>
    <property type="molecule type" value="Genomic_DNA"/>
</dbReference>
<evidence type="ECO:0000313" key="13">
    <source>
        <dbReference type="EMBL" id="KAJ7320080.1"/>
    </source>
</evidence>
<comment type="function">
    <text evidence="8">Component of the transcription factor SL1/TIF-IB complex, which is involved in the assembly of the PIC (preinitiation complex) during RNA polymerase I-dependent transcription. The rate of PIC formation probably is primarily dependent on the rate of association of SL1/TIF-IB with the rDNA promoter. SL1/TIF-IB is involved in stabilization of nucleolar transcription factor 1/UBTF on rDNA. Formation of SL1/TIF-IB excludes the association of TBP with TFIID subunits.</text>
</comment>
<evidence type="ECO:0000256" key="12">
    <source>
        <dbReference type="SAM" id="MobiDB-lite"/>
    </source>
</evidence>
<reference evidence="13" key="1">
    <citation type="journal article" date="2023" name="DNA Res.">
        <title>Chromosome-level genome assembly of Phrynocephalus forsythii using third-generation DNA sequencing and Hi-C analysis.</title>
        <authorList>
            <person name="Qi Y."/>
            <person name="Zhao W."/>
            <person name="Zhao Y."/>
            <person name="Niu C."/>
            <person name="Cao S."/>
            <person name="Zhang Y."/>
        </authorList>
    </citation>
    <scope>NUCLEOTIDE SEQUENCE</scope>
    <source>
        <tissue evidence="13">Muscle</tissue>
    </source>
</reference>
<gene>
    <name evidence="13" type="ORF">JRQ81_019591</name>
</gene>
<dbReference type="AlphaFoldDB" id="A0A9Q0XM72"/>
<protein>
    <recommendedName>
        <fullName evidence="2">TATA box-binding protein-associated factor RNA polymerase I subunit D</fullName>
    </recommendedName>
    <alternativeName>
        <fullName evidence="11">TATA box-binding protein-associated factor 1D</fullName>
    </alternativeName>
    <alternativeName>
        <fullName evidence="10">Transcription initiation factor SL1/TIF-IB subunit D</fullName>
    </alternativeName>
</protein>
<feature type="region of interest" description="Disordered" evidence="12">
    <location>
        <begin position="1"/>
        <end position="68"/>
    </location>
</feature>
<organism evidence="13 14">
    <name type="scientific">Phrynocephalus forsythii</name>
    <dbReference type="NCBI Taxonomy" id="171643"/>
    <lineage>
        <taxon>Eukaryota</taxon>
        <taxon>Metazoa</taxon>
        <taxon>Chordata</taxon>
        <taxon>Craniata</taxon>
        <taxon>Vertebrata</taxon>
        <taxon>Euteleostomi</taxon>
        <taxon>Lepidosauria</taxon>
        <taxon>Squamata</taxon>
        <taxon>Bifurcata</taxon>
        <taxon>Unidentata</taxon>
        <taxon>Episquamata</taxon>
        <taxon>Toxicofera</taxon>
        <taxon>Iguania</taxon>
        <taxon>Acrodonta</taxon>
        <taxon>Agamidae</taxon>
        <taxon>Agaminae</taxon>
        <taxon>Phrynocephalus</taxon>
    </lineage>
</organism>
<keyword evidence="7" id="KW-0539">Nucleus</keyword>
<comment type="caution">
    <text evidence="13">The sequence shown here is derived from an EMBL/GenBank/DDBJ whole genome shotgun (WGS) entry which is preliminary data.</text>
</comment>
<evidence type="ECO:0000256" key="1">
    <source>
        <dbReference type="ARBA" id="ARBA00004123"/>
    </source>
</evidence>
<dbReference type="PANTHER" id="PTHR14562:SF3">
    <property type="entry name" value="TATA BOX-BINDING PROTEIN-ASSOCIATED FACTOR RNA POLYMERASE I SUBUNIT D"/>
    <property type="match status" value="1"/>
</dbReference>
<evidence type="ECO:0000256" key="11">
    <source>
        <dbReference type="ARBA" id="ARBA00032499"/>
    </source>
</evidence>
<dbReference type="GO" id="GO:0003677">
    <property type="term" value="F:DNA binding"/>
    <property type="evidence" value="ECO:0007669"/>
    <property type="project" value="UniProtKB-KW"/>
</dbReference>
<accession>A0A9Q0XM72</accession>
<comment type="subunit">
    <text evidence="9">Component of the transcription factor SL1/TIF-IB complex, composed of TBP and at least TAF1A, TAF1B, TAF1C and TAF1D. Interacts with UBTF.</text>
</comment>
<evidence type="ECO:0000256" key="3">
    <source>
        <dbReference type="ARBA" id="ARBA00022553"/>
    </source>
</evidence>
<keyword evidence="4" id="KW-0805">Transcription regulation</keyword>
<evidence type="ECO:0000256" key="7">
    <source>
        <dbReference type="ARBA" id="ARBA00023242"/>
    </source>
</evidence>
<dbReference type="Proteomes" id="UP001142489">
    <property type="component" value="Unassembled WGS sequence"/>
</dbReference>
<comment type="subcellular location">
    <subcellularLocation>
        <location evidence="1">Nucleus</location>
    </subcellularLocation>
</comment>
<keyword evidence="6" id="KW-0804">Transcription</keyword>
<evidence type="ECO:0000256" key="10">
    <source>
        <dbReference type="ARBA" id="ARBA00030353"/>
    </source>
</evidence>
<dbReference type="GO" id="GO:0006355">
    <property type="term" value="P:regulation of DNA-templated transcription"/>
    <property type="evidence" value="ECO:0007669"/>
    <property type="project" value="InterPro"/>
</dbReference>
<keyword evidence="5" id="KW-0238">DNA-binding</keyword>
<keyword evidence="3" id="KW-0597">Phosphoprotein</keyword>